<reference evidence="2" key="1">
    <citation type="submission" date="2014-03" db="EMBL/GenBank/DDBJ databases">
        <authorList>
            <person name="Aksoy S."/>
            <person name="Warren W."/>
            <person name="Wilson R.K."/>
        </authorList>
    </citation>
    <scope>NUCLEOTIDE SEQUENCE [LARGE SCALE GENOMIC DNA]</scope>
    <source>
        <strain evidence="2">IAEA</strain>
    </source>
</reference>
<dbReference type="Proteomes" id="UP000091820">
    <property type="component" value="Unassembled WGS sequence"/>
</dbReference>
<evidence type="ECO:0000313" key="2">
    <source>
        <dbReference type="Proteomes" id="UP000091820"/>
    </source>
</evidence>
<evidence type="ECO:0000313" key="1">
    <source>
        <dbReference type="EnsemblMetazoa" id="GBRI025081-PA"/>
    </source>
</evidence>
<accession>A0A1A9WMH8</accession>
<dbReference type="VEuPathDB" id="VectorBase:GBRI025081"/>
<reference evidence="1" key="2">
    <citation type="submission" date="2020-05" db="UniProtKB">
        <authorList>
            <consortium name="EnsemblMetazoa"/>
        </authorList>
    </citation>
    <scope>IDENTIFICATION</scope>
    <source>
        <strain evidence="1">IAEA</strain>
    </source>
</reference>
<keyword evidence="2" id="KW-1185">Reference proteome</keyword>
<dbReference type="EnsemblMetazoa" id="GBRI025081-RA">
    <property type="protein sequence ID" value="GBRI025081-PA"/>
    <property type="gene ID" value="GBRI025081"/>
</dbReference>
<organism evidence="1 2">
    <name type="scientific">Glossina brevipalpis</name>
    <dbReference type="NCBI Taxonomy" id="37001"/>
    <lineage>
        <taxon>Eukaryota</taxon>
        <taxon>Metazoa</taxon>
        <taxon>Ecdysozoa</taxon>
        <taxon>Arthropoda</taxon>
        <taxon>Hexapoda</taxon>
        <taxon>Insecta</taxon>
        <taxon>Pterygota</taxon>
        <taxon>Neoptera</taxon>
        <taxon>Endopterygota</taxon>
        <taxon>Diptera</taxon>
        <taxon>Brachycera</taxon>
        <taxon>Muscomorpha</taxon>
        <taxon>Hippoboscoidea</taxon>
        <taxon>Glossinidae</taxon>
        <taxon>Glossina</taxon>
    </lineage>
</organism>
<proteinExistence type="predicted"/>
<dbReference type="AlphaFoldDB" id="A0A1A9WMH8"/>
<sequence length="104" mass="12038">MKCLIRECSDMTVPVKQGLQELTCNQAIKLGSKYNKLLGVYEDLIGTTMLYIIYLTVQLNFPYDVYLKNVEREELIITIYKSKQVEIKQFSLTLNPALLLTENK</sequence>
<name>A0A1A9WMH8_9MUSC</name>
<protein>
    <submittedName>
        <fullName evidence="1">Uncharacterized protein</fullName>
    </submittedName>
</protein>